<evidence type="ECO:0000313" key="1">
    <source>
        <dbReference type="EMBL" id="MVU76493.1"/>
    </source>
</evidence>
<dbReference type="AlphaFoldDB" id="A0A7K1UQ66"/>
<dbReference type="Proteomes" id="UP000466794">
    <property type="component" value="Unassembled WGS sequence"/>
</dbReference>
<reference evidence="1 2" key="1">
    <citation type="submission" date="2019-12" db="EMBL/GenBank/DDBJ databases">
        <title>Nocardia sp. nov. ET3-3 isolated from soil.</title>
        <authorList>
            <person name="Kanchanasin P."/>
            <person name="Tanasupawat S."/>
            <person name="Yuki M."/>
            <person name="Kudo T."/>
        </authorList>
    </citation>
    <scope>NUCLEOTIDE SEQUENCE [LARGE SCALE GENOMIC DNA]</scope>
    <source>
        <strain evidence="1 2">ET3-3</strain>
    </source>
</reference>
<proteinExistence type="predicted"/>
<keyword evidence="2" id="KW-1185">Reference proteome</keyword>
<dbReference type="EMBL" id="WRPP01000001">
    <property type="protein sequence ID" value="MVU76493.1"/>
    <property type="molecule type" value="Genomic_DNA"/>
</dbReference>
<sequence length="193" mass="21719">MAVAFEYRVGDIIDVSCPFTETRVDEVTDDEIFVDSPWQDGVVMALALEPDPEHELFRIRPEPRTLTADAMCRIGIPPTMLRVTEEQRLPFDPEDGIPRTLEVRFRPYAFLEPGDQVADARARVWRFESAWEWEPFDGATGAEPAWPLMLLTRHGDSDDDAAAVDVAEATRTGSHHEELARWAALAGLDEPAE</sequence>
<evidence type="ECO:0000313" key="2">
    <source>
        <dbReference type="Proteomes" id="UP000466794"/>
    </source>
</evidence>
<organism evidence="1 2">
    <name type="scientific">Nocardia terrae</name>
    <dbReference type="NCBI Taxonomy" id="2675851"/>
    <lineage>
        <taxon>Bacteria</taxon>
        <taxon>Bacillati</taxon>
        <taxon>Actinomycetota</taxon>
        <taxon>Actinomycetes</taxon>
        <taxon>Mycobacteriales</taxon>
        <taxon>Nocardiaceae</taxon>
        <taxon>Nocardia</taxon>
    </lineage>
</organism>
<accession>A0A7K1UQ66</accession>
<comment type="caution">
    <text evidence="1">The sequence shown here is derived from an EMBL/GenBank/DDBJ whole genome shotgun (WGS) entry which is preliminary data.</text>
</comment>
<dbReference type="RefSeq" id="WP_157355271.1">
    <property type="nucleotide sequence ID" value="NZ_WRPP01000001.1"/>
</dbReference>
<name>A0A7K1UQ66_9NOCA</name>
<gene>
    <name evidence="1" type="ORF">GPX89_04455</name>
</gene>
<protein>
    <submittedName>
        <fullName evidence="1">Uncharacterized protein</fullName>
    </submittedName>
</protein>